<dbReference type="HOGENOM" id="CLU_3084115_0_0_0"/>
<keyword evidence="2" id="KW-1185">Reference proteome</keyword>
<sequence length="52" mass="5805">MFISIHLWQKLIIGPVTICIPNASGLFTSMLSTEKTTETSNGSRKKLLFGHR</sequence>
<dbReference type="EMBL" id="BX294139">
    <property type="protein sequence ID" value="CAD73267.1"/>
    <property type="molecule type" value="Genomic_DNA"/>
</dbReference>
<accession>Q7UU17</accession>
<name>Q7UU17_RHOBA</name>
<gene>
    <name evidence="1" type="ordered locus">RB3568</name>
</gene>
<dbReference type="KEGG" id="rba:RB3568"/>
<dbReference type="Proteomes" id="UP000001025">
    <property type="component" value="Chromosome"/>
</dbReference>
<protein>
    <submittedName>
        <fullName evidence="1">Uncharacterized protein</fullName>
    </submittedName>
</protein>
<dbReference type="EnsemblBacteria" id="CAD73267">
    <property type="protein sequence ID" value="CAD73267"/>
    <property type="gene ID" value="RB3568"/>
</dbReference>
<evidence type="ECO:0000313" key="1">
    <source>
        <dbReference type="EMBL" id="CAD73267.1"/>
    </source>
</evidence>
<evidence type="ECO:0000313" key="2">
    <source>
        <dbReference type="Proteomes" id="UP000001025"/>
    </source>
</evidence>
<dbReference type="STRING" id="243090.RB3568"/>
<organism evidence="1 2">
    <name type="scientific">Rhodopirellula baltica (strain DSM 10527 / NCIMB 13988 / SH1)</name>
    <dbReference type="NCBI Taxonomy" id="243090"/>
    <lineage>
        <taxon>Bacteria</taxon>
        <taxon>Pseudomonadati</taxon>
        <taxon>Planctomycetota</taxon>
        <taxon>Planctomycetia</taxon>
        <taxon>Pirellulales</taxon>
        <taxon>Pirellulaceae</taxon>
        <taxon>Rhodopirellula</taxon>
    </lineage>
</organism>
<proteinExistence type="predicted"/>
<reference evidence="1 2" key="1">
    <citation type="journal article" date="2003" name="Proc. Natl. Acad. Sci. U.S.A.">
        <title>Complete genome sequence of the marine planctomycete Pirellula sp. strain 1.</title>
        <authorList>
            <person name="Gloeckner F.O."/>
            <person name="Kube M."/>
            <person name="Bauer M."/>
            <person name="Teeling H."/>
            <person name="Lombardot T."/>
            <person name="Ludwig W."/>
            <person name="Gade D."/>
            <person name="Beck A."/>
            <person name="Borzym K."/>
            <person name="Heitmann K."/>
            <person name="Rabus R."/>
            <person name="Schlesner H."/>
            <person name="Amann R."/>
            <person name="Reinhardt R."/>
        </authorList>
    </citation>
    <scope>NUCLEOTIDE SEQUENCE [LARGE SCALE GENOMIC DNA]</scope>
    <source>
        <strain evidence="2">DSM 10527 / NCIMB 13988 / SH1</strain>
    </source>
</reference>
<dbReference type="AlphaFoldDB" id="Q7UU17"/>
<dbReference type="InParanoid" id="Q7UU17"/>